<dbReference type="EMBL" id="MU266449">
    <property type="protein sequence ID" value="KAH7923540.1"/>
    <property type="molecule type" value="Genomic_DNA"/>
</dbReference>
<dbReference type="Proteomes" id="UP000790709">
    <property type="component" value="Unassembled WGS sequence"/>
</dbReference>
<keyword evidence="2" id="KW-1185">Reference proteome</keyword>
<protein>
    <submittedName>
        <fullName evidence="1">Uncharacterized protein</fullName>
    </submittedName>
</protein>
<proteinExistence type="predicted"/>
<gene>
    <name evidence="1" type="ORF">BV22DRAFT_1130559</name>
</gene>
<sequence>MDPEEIDAVVQLLVPGLVGLMISLVFYGITLGQYFRYIRAFPHDKRRVKYFPSSGNQLWLCTFAYAFFLVTKFMVLTLPQQVSHSFRSSKLLRTTYLDNGRNKILTGAIFFLAVTQIVLGSAVMVLGPIDASVSRTPAGSTNGNDVLAPLPSCIMLVASVSAVAADILVSGSVYFYLRPGRSGVKRTETRIKHLTTVSINMGFLTCAVGITLVVFIGVPKLAYCMSAAAMIAAKSHVNSVLAVLNARKPDRQGQQLNPLSTIQLPAIPAGIPTGDTPVGTRDRTSRTLQEQAVRSPMVS</sequence>
<reference evidence="1" key="1">
    <citation type="journal article" date="2021" name="New Phytol.">
        <title>Evolutionary innovations through gain and loss of genes in the ectomycorrhizal Boletales.</title>
        <authorList>
            <person name="Wu G."/>
            <person name="Miyauchi S."/>
            <person name="Morin E."/>
            <person name="Kuo A."/>
            <person name="Drula E."/>
            <person name="Varga T."/>
            <person name="Kohler A."/>
            <person name="Feng B."/>
            <person name="Cao Y."/>
            <person name="Lipzen A."/>
            <person name="Daum C."/>
            <person name="Hundley H."/>
            <person name="Pangilinan J."/>
            <person name="Johnson J."/>
            <person name="Barry K."/>
            <person name="LaButti K."/>
            <person name="Ng V."/>
            <person name="Ahrendt S."/>
            <person name="Min B."/>
            <person name="Choi I.G."/>
            <person name="Park H."/>
            <person name="Plett J.M."/>
            <person name="Magnuson J."/>
            <person name="Spatafora J.W."/>
            <person name="Nagy L.G."/>
            <person name="Henrissat B."/>
            <person name="Grigoriev I.V."/>
            <person name="Yang Z.L."/>
            <person name="Xu J."/>
            <person name="Martin F.M."/>
        </authorList>
    </citation>
    <scope>NUCLEOTIDE SEQUENCE</scope>
    <source>
        <strain evidence="1">KUC20120723A-06</strain>
    </source>
</reference>
<accession>A0ACB8BDW2</accession>
<comment type="caution">
    <text evidence="1">The sequence shown here is derived from an EMBL/GenBank/DDBJ whole genome shotgun (WGS) entry which is preliminary data.</text>
</comment>
<evidence type="ECO:0000313" key="1">
    <source>
        <dbReference type="EMBL" id="KAH7923540.1"/>
    </source>
</evidence>
<organism evidence="1 2">
    <name type="scientific">Leucogyrophana mollusca</name>
    <dbReference type="NCBI Taxonomy" id="85980"/>
    <lineage>
        <taxon>Eukaryota</taxon>
        <taxon>Fungi</taxon>
        <taxon>Dikarya</taxon>
        <taxon>Basidiomycota</taxon>
        <taxon>Agaricomycotina</taxon>
        <taxon>Agaricomycetes</taxon>
        <taxon>Agaricomycetidae</taxon>
        <taxon>Boletales</taxon>
        <taxon>Boletales incertae sedis</taxon>
        <taxon>Leucogyrophana</taxon>
    </lineage>
</organism>
<name>A0ACB8BDW2_9AGAM</name>
<evidence type="ECO:0000313" key="2">
    <source>
        <dbReference type="Proteomes" id="UP000790709"/>
    </source>
</evidence>